<feature type="region of interest" description="Disordered" evidence="1">
    <location>
        <begin position="98"/>
        <end position="118"/>
    </location>
</feature>
<feature type="region of interest" description="Disordered" evidence="1">
    <location>
        <begin position="26"/>
        <end position="71"/>
    </location>
</feature>
<feature type="compositionally biased region" description="Low complexity" evidence="1">
    <location>
        <begin position="26"/>
        <end position="38"/>
    </location>
</feature>
<sequence length="118" mass="12097">MPSPLPSPQPRAFRVPSSVAISVPVPHTTWSHPHTTSPCSPPVPSPPSRKLAAATSQCPMEAQHSGGKAGGRVASASVREVAVLGAVSTAGVLLSLDSPGLSRRLDSGLDSIHPLRSR</sequence>
<name>A0A8T0QZY5_PANVG</name>
<reference evidence="2" key="1">
    <citation type="submission" date="2020-05" db="EMBL/GenBank/DDBJ databases">
        <title>WGS assembly of Panicum virgatum.</title>
        <authorList>
            <person name="Lovell J.T."/>
            <person name="Jenkins J."/>
            <person name="Shu S."/>
            <person name="Juenger T.E."/>
            <person name="Schmutz J."/>
        </authorList>
    </citation>
    <scope>NUCLEOTIDE SEQUENCE</scope>
    <source>
        <strain evidence="2">AP13</strain>
    </source>
</reference>
<protein>
    <submittedName>
        <fullName evidence="2">Uncharacterized protein</fullName>
    </submittedName>
</protein>
<organism evidence="2 3">
    <name type="scientific">Panicum virgatum</name>
    <name type="common">Blackwell switchgrass</name>
    <dbReference type="NCBI Taxonomy" id="38727"/>
    <lineage>
        <taxon>Eukaryota</taxon>
        <taxon>Viridiplantae</taxon>
        <taxon>Streptophyta</taxon>
        <taxon>Embryophyta</taxon>
        <taxon>Tracheophyta</taxon>
        <taxon>Spermatophyta</taxon>
        <taxon>Magnoliopsida</taxon>
        <taxon>Liliopsida</taxon>
        <taxon>Poales</taxon>
        <taxon>Poaceae</taxon>
        <taxon>PACMAD clade</taxon>
        <taxon>Panicoideae</taxon>
        <taxon>Panicodae</taxon>
        <taxon>Paniceae</taxon>
        <taxon>Panicinae</taxon>
        <taxon>Panicum</taxon>
        <taxon>Panicum sect. Hiantes</taxon>
    </lineage>
</organism>
<dbReference type="AlphaFoldDB" id="A0A8T0QZY5"/>
<gene>
    <name evidence="2" type="ORF">PVAP13_6NG179300</name>
</gene>
<accession>A0A8T0QZY5</accession>
<evidence type="ECO:0000313" key="2">
    <source>
        <dbReference type="EMBL" id="KAG2578363.1"/>
    </source>
</evidence>
<dbReference type="Proteomes" id="UP000823388">
    <property type="component" value="Chromosome 6N"/>
</dbReference>
<proteinExistence type="predicted"/>
<evidence type="ECO:0000256" key="1">
    <source>
        <dbReference type="SAM" id="MobiDB-lite"/>
    </source>
</evidence>
<comment type="caution">
    <text evidence="2">The sequence shown here is derived from an EMBL/GenBank/DDBJ whole genome shotgun (WGS) entry which is preliminary data.</text>
</comment>
<keyword evidence="3" id="KW-1185">Reference proteome</keyword>
<evidence type="ECO:0000313" key="3">
    <source>
        <dbReference type="Proteomes" id="UP000823388"/>
    </source>
</evidence>
<dbReference type="EMBL" id="CM029048">
    <property type="protein sequence ID" value="KAG2578363.1"/>
    <property type="molecule type" value="Genomic_DNA"/>
</dbReference>